<dbReference type="CDD" id="cd06257">
    <property type="entry name" value="DnaJ"/>
    <property type="match status" value="1"/>
</dbReference>
<keyword evidence="3" id="KW-1185">Reference proteome</keyword>
<feature type="domain" description="J" evidence="2">
    <location>
        <begin position="20"/>
        <end position="84"/>
    </location>
</feature>
<dbReference type="GeneID" id="107272204"/>
<name>A0AAJ7RRC8_CEPCN</name>
<dbReference type="KEGG" id="ccin:107272204"/>
<dbReference type="PROSITE" id="PS50076">
    <property type="entry name" value="DNAJ_2"/>
    <property type="match status" value="1"/>
</dbReference>
<proteinExistence type="predicted"/>
<dbReference type="PROSITE" id="PS00636">
    <property type="entry name" value="DNAJ_1"/>
    <property type="match status" value="1"/>
</dbReference>
<dbReference type="PANTHER" id="PTHR24078">
    <property type="entry name" value="DNAJ HOMOLOG SUBFAMILY C MEMBER"/>
    <property type="match status" value="1"/>
</dbReference>
<dbReference type="PANTHER" id="PTHR24078:SF519">
    <property type="entry name" value="DNAJ HOMOLOG SUBFAMILY B MEMBER 13"/>
    <property type="match status" value="1"/>
</dbReference>
<dbReference type="InterPro" id="IPR051339">
    <property type="entry name" value="DnaJ_subfamily_B"/>
</dbReference>
<dbReference type="GO" id="GO:0006457">
    <property type="term" value="P:protein folding"/>
    <property type="evidence" value="ECO:0007669"/>
    <property type="project" value="InterPro"/>
</dbReference>
<evidence type="ECO:0000313" key="5">
    <source>
        <dbReference type="RefSeq" id="XP_024945299.1"/>
    </source>
</evidence>
<evidence type="ECO:0000313" key="4">
    <source>
        <dbReference type="RefSeq" id="XP_015604605.2"/>
    </source>
</evidence>
<dbReference type="Pfam" id="PF00226">
    <property type="entry name" value="DnaJ"/>
    <property type="match status" value="1"/>
</dbReference>
<dbReference type="Proteomes" id="UP000694920">
    <property type="component" value="Unplaced"/>
</dbReference>
<dbReference type="SUPFAM" id="SSF49493">
    <property type="entry name" value="HSP40/DnaJ peptide-binding domain"/>
    <property type="match status" value="1"/>
</dbReference>
<dbReference type="GO" id="GO:0051082">
    <property type="term" value="F:unfolded protein binding"/>
    <property type="evidence" value="ECO:0007669"/>
    <property type="project" value="InterPro"/>
</dbReference>
<evidence type="ECO:0000259" key="2">
    <source>
        <dbReference type="PROSITE" id="PS50076"/>
    </source>
</evidence>
<dbReference type="SMART" id="SM00271">
    <property type="entry name" value="DnaJ"/>
    <property type="match status" value="1"/>
</dbReference>
<dbReference type="GO" id="GO:0051087">
    <property type="term" value="F:protein-folding chaperone binding"/>
    <property type="evidence" value="ECO:0007669"/>
    <property type="project" value="TreeGrafter"/>
</dbReference>
<dbReference type="RefSeq" id="XP_024945299.1">
    <property type="nucleotide sequence ID" value="XM_025089531.1"/>
</dbReference>
<dbReference type="Gene3D" id="1.10.287.110">
    <property type="entry name" value="DnaJ domain"/>
    <property type="match status" value="1"/>
</dbReference>
<evidence type="ECO:0000256" key="1">
    <source>
        <dbReference type="ARBA" id="ARBA00023186"/>
    </source>
</evidence>
<dbReference type="InterPro" id="IPR018253">
    <property type="entry name" value="DnaJ_domain_CS"/>
</dbReference>
<dbReference type="AlphaFoldDB" id="A0AAJ7RRC8"/>
<dbReference type="InterPro" id="IPR036869">
    <property type="entry name" value="J_dom_sf"/>
</dbReference>
<dbReference type="Pfam" id="PF01556">
    <property type="entry name" value="DnaJ_C"/>
    <property type="match status" value="1"/>
</dbReference>
<dbReference type="PRINTS" id="PR00625">
    <property type="entry name" value="JDOMAIN"/>
</dbReference>
<dbReference type="FunFam" id="1.10.287.110:FF:000106">
    <property type="entry name" value="Putative heat shock protein-like protein"/>
    <property type="match status" value="1"/>
</dbReference>
<dbReference type="GO" id="GO:0005829">
    <property type="term" value="C:cytosol"/>
    <property type="evidence" value="ECO:0007669"/>
    <property type="project" value="TreeGrafter"/>
</dbReference>
<dbReference type="Gene3D" id="2.60.260.20">
    <property type="entry name" value="Urease metallochaperone UreE, N-terminal domain"/>
    <property type="match status" value="1"/>
</dbReference>
<protein>
    <submittedName>
        <fullName evidence="4 5">DnaJ homolog subfamily B member 13-like</fullName>
    </submittedName>
</protein>
<organism evidence="3 5">
    <name type="scientific">Cephus cinctus</name>
    <name type="common">Wheat stem sawfly</name>
    <dbReference type="NCBI Taxonomy" id="211228"/>
    <lineage>
        <taxon>Eukaryota</taxon>
        <taxon>Metazoa</taxon>
        <taxon>Ecdysozoa</taxon>
        <taxon>Arthropoda</taxon>
        <taxon>Hexapoda</taxon>
        <taxon>Insecta</taxon>
        <taxon>Pterygota</taxon>
        <taxon>Neoptera</taxon>
        <taxon>Endopterygota</taxon>
        <taxon>Hymenoptera</taxon>
        <taxon>Cephoidea</taxon>
        <taxon>Cephidae</taxon>
        <taxon>Cephus</taxon>
    </lineage>
</organism>
<dbReference type="InterPro" id="IPR002939">
    <property type="entry name" value="DnaJ_C"/>
</dbReference>
<accession>A0AAJ7RRC8</accession>
<dbReference type="InterPro" id="IPR008971">
    <property type="entry name" value="HSP40/DnaJ_pept-bd"/>
</dbReference>
<evidence type="ECO:0000313" key="3">
    <source>
        <dbReference type="Proteomes" id="UP000694920"/>
    </source>
</evidence>
<reference evidence="4 5" key="1">
    <citation type="submission" date="2025-04" db="UniProtKB">
        <authorList>
            <consortium name="RefSeq"/>
        </authorList>
    </citation>
    <scope>IDENTIFICATION</scope>
</reference>
<keyword evidence="1" id="KW-0143">Chaperone</keyword>
<dbReference type="RefSeq" id="XP_015604605.2">
    <property type="nucleotide sequence ID" value="XM_015749119.2"/>
</dbReference>
<sequence>MDIEKMACGDRCQSKNYGIDYYGVLSLKRDCQDVDIKKAFRRWAIQYNPERQKDNSFNVLFSLIAEAYEILSDPLKRTVYDQYGENGLKKGVPGPENYIEPYIFHGEPLRTYREFFGTTSPYADILDILGKPLPLYNVGGRKGVKKKDESVIKPLLLTLSEIFFGIIKKMKIKKFVLTGEAKHTTEVQEKILTIPIKPGLPSGTEIILPEAGDEGPTKIPDWHVEIGARACI</sequence>
<dbReference type="SUPFAM" id="SSF46565">
    <property type="entry name" value="Chaperone J-domain"/>
    <property type="match status" value="1"/>
</dbReference>
<gene>
    <name evidence="4 5" type="primary">LOC107272204</name>
</gene>
<dbReference type="InterPro" id="IPR001623">
    <property type="entry name" value="DnaJ_domain"/>
</dbReference>